<name>A0ACB9ERY6_9ASTR</name>
<comment type="caution">
    <text evidence="1">The sequence shown here is derived from an EMBL/GenBank/DDBJ whole genome shotgun (WGS) entry which is preliminary data.</text>
</comment>
<evidence type="ECO:0000313" key="2">
    <source>
        <dbReference type="Proteomes" id="UP001056120"/>
    </source>
</evidence>
<organism evidence="1 2">
    <name type="scientific">Smallanthus sonchifolius</name>
    <dbReference type="NCBI Taxonomy" id="185202"/>
    <lineage>
        <taxon>Eukaryota</taxon>
        <taxon>Viridiplantae</taxon>
        <taxon>Streptophyta</taxon>
        <taxon>Embryophyta</taxon>
        <taxon>Tracheophyta</taxon>
        <taxon>Spermatophyta</taxon>
        <taxon>Magnoliopsida</taxon>
        <taxon>eudicotyledons</taxon>
        <taxon>Gunneridae</taxon>
        <taxon>Pentapetalae</taxon>
        <taxon>asterids</taxon>
        <taxon>campanulids</taxon>
        <taxon>Asterales</taxon>
        <taxon>Asteraceae</taxon>
        <taxon>Asteroideae</taxon>
        <taxon>Heliantheae alliance</taxon>
        <taxon>Millerieae</taxon>
        <taxon>Smallanthus</taxon>
    </lineage>
</organism>
<sequence>MVSVSRGTKLSQNETGSEKATSELNVGGGLPKDLTVIQSSAIRQLEIDGVQIRDNSESSNGMSEEIGDTIEVGGTMGVNLEGFENQLIEEINDEGAHVGYQ</sequence>
<evidence type="ECO:0000313" key="1">
    <source>
        <dbReference type="EMBL" id="KAI3761799.1"/>
    </source>
</evidence>
<accession>A0ACB9ERY6</accession>
<protein>
    <submittedName>
        <fullName evidence="1">Uncharacterized protein</fullName>
    </submittedName>
</protein>
<dbReference type="EMBL" id="CM042034">
    <property type="protein sequence ID" value="KAI3761799.1"/>
    <property type="molecule type" value="Genomic_DNA"/>
</dbReference>
<proteinExistence type="predicted"/>
<reference evidence="2" key="1">
    <citation type="journal article" date="2022" name="Mol. Ecol. Resour.">
        <title>The genomes of chicory, endive, great burdock and yacon provide insights into Asteraceae palaeo-polyploidization history and plant inulin production.</title>
        <authorList>
            <person name="Fan W."/>
            <person name="Wang S."/>
            <person name="Wang H."/>
            <person name="Wang A."/>
            <person name="Jiang F."/>
            <person name="Liu H."/>
            <person name="Zhao H."/>
            <person name="Xu D."/>
            <person name="Zhang Y."/>
        </authorList>
    </citation>
    <scope>NUCLEOTIDE SEQUENCE [LARGE SCALE GENOMIC DNA]</scope>
    <source>
        <strain evidence="2">cv. Yunnan</strain>
    </source>
</reference>
<gene>
    <name evidence="1" type="ORF">L1987_52221</name>
</gene>
<reference evidence="1 2" key="2">
    <citation type="journal article" date="2022" name="Mol. Ecol. Resour.">
        <title>The genomes of chicory, endive, great burdock and yacon provide insights into Asteraceae paleo-polyploidization history and plant inulin production.</title>
        <authorList>
            <person name="Fan W."/>
            <person name="Wang S."/>
            <person name="Wang H."/>
            <person name="Wang A."/>
            <person name="Jiang F."/>
            <person name="Liu H."/>
            <person name="Zhao H."/>
            <person name="Xu D."/>
            <person name="Zhang Y."/>
        </authorList>
    </citation>
    <scope>NUCLEOTIDE SEQUENCE [LARGE SCALE GENOMIC DNA]</scope>
    <source>
        <strain evidence="2">cv. Yunnan</strain>
        <tissue evidence="1">Leaves</tissue>
    </source>
</reference>
<keyword evidence="2" id="KW-1185">Reference proteome</keyword>
<dbReference type="Proteomes" id="UP001056120">
    <property type="component" value="Linkage Group LG17"/>
</dbReference>